<evidence type="ECO:0000313" key="1">
    <source>
        <dbReference type="EMBL" id="CAB3735268.1"/>
    </source>
</evidence>
<dbReference type="EMBL" id="CADIKB010000050">
    <property type="protein sequence ID" value="CAB3735268.1"/>
    <property type="molecule type" value="Genomic_DNA"/>
</dbReference>
<proteinExistence type="predicted"/>
<dbReference type="Proteomes" id="UP000494249">
    <property type="component" value="Unassembled WGS sequence"/>
</dbReference>
<sequence>MSAAHSSGDMPRSPLNPERKENESLFSLALNARCEYALMRLRVVADEIGSVAFDRHRAAAYEFAARAGYLYAAEPIPNLLRDSDELEDAWNDGVRHRESERRAAGEQIHRPDIEKLIAEKDWYALGLPFPEQILWNLKRGDRVRIRWHFLLPDIDSVTYDNQYGQSAYFGSLAELSTGELDALLADIARGQSWRRVQYGSGD</sequence>
<gene>
    <name evidence="1" type="ORF">LMG22037_05949</name>
</gene>
<protein>
    <submittedName>
        <fullName evidence="1">Uncharacterized protein</fullName>
    </submittedName>
</protein>
<name>A0A6J5CHI9_9BURK</name>
<dbReference type="AlphaFoldDB" id="A0A6J5CHI9"/>
<reference evidence="1 2" key="1">
    <citation type="submission" date="2020-04" db="EMBL/GenBank/DDBJ databases">
        <authorList>
            <person name="De Canck E."/>
        </authorList>
    </citation>
    <scope>NUCLEOTIDE SEQUENCE [LARGE SCALE GENOMIC DNA]</scope>
    <source>
        <strain evidence="1 2">LMG 22037</strain>
    </source>
</reference>
<evidence type="ECO:0000313" key="2">
    <source>
        <dbReference type="Proteomes" id="UP000494249"/>
    </source>
</evidence>
<organism evidence="1 2">
    <name type="scientific">Paraburkholderia phenoliruptrix</name>
    <dbReference type="NCBI Taxonomy" id="252970"/>
    <lineage>
        <taxon>Bacteria</taxon>
        <taxon>Pseudomonadati</taxon>
        <taxon>Pseudomonadota</taxon>
        <taxon>Betaproteobacteria</taxon>
        <taxon>Burkholderiales</taxon>
        <taxon>Burkholderiaceae</taxon>
        <taxon>Paraburkholderia</taxon>
    </lineage>
</organism>
<accession>A0A6J5CHI9</accession>